<reference evidence="5 6" key="1">
    <citation type="submission" date="2022-05" db="EMBL/GenBank/DDBJ databases">
        <title>Novel Pseudomonas spp. Isolated from a Rainbow Trout Aquaculture Facility.</title>
        <authorList>
            <person name="Testerman T."/>
            <person name="Graf J."/>
        </authorList>
    </citation>
    <scope>NUCLEOTIDE SEQUENCE [LARGE SCALE GENOMIC DNA]</scope>
    <source>
        <strain evidence="5 6">ID681</strain>
    </source>
</reference>
<proteinExistence type="inferred from homology"/>
<dbReference type="SFLD" id="SFLDS00057">
    <property type="entry name" value="Glutaminase/Asparaginase"/>
    <property type="match status" value="1"/>
</dbReference>
<dbReference type="CDD" id="cd08964">
    <property type="entry name" value="L-asparaginase_II"/>
    <property type="match status" value="1"/>
</dbReference>
<dbReference type="PIRSF" id="PIRSF500176">
    <property type="entry name" value="L_ASNase"/>
    <property type="match status" value="1"/>
</dbReference>
<dbReference type="Gene3D" id="3.40.50.40">
    <property type="match status" value="1"/>
</dbReference>
<dbReference type="Gene3D" id="3.40.50.1170">
    <property type="entry name" value="L-asparaginase, N-terminal domain"/>
    <property type="match status" value="1"/>
</dbReference>
<dbReference type="Pfam" id="PF00710">
    <property type="entry name" value="Asparaginase"/>
    <property type="match status" value="1"/>
</dbReference>
<dbReference type="EMBL" id="JAMDGY010000032">
    <property type="protein sequence ID" value="MDD0991576.1"/>
    <property type="molecule type" value="Genomic_DNA"/>
</dbReference>
<dbReference type="Proteomes" id="UP001148203">
    <property type="component" value="Unassembled WGS sequence"/>
</dbReference>
<gene>
    <name evidence="5" type="ORF">M5G11_13610</name>
</gene>
<dbReference type="PROSITE" id="PS51732">
    <property type="entry name" value="ASN_GLN_ASE_3"/>
    <property type="match status" value="1"/>
</dbReference>
<evidence type="ECO:0000256" key="2">
    <source>
        <dbReference type="ARBA" id="ARBA00022801"/>
    </source>
</evidence>
<comment type="similarity">
    <text evidence="1">Belongs to the asparaginase 1 family.</text>
</comment>
<dbReference type="InterPro" id="IPR027474">
    <property type="entry name" value="L-asparaginase_N"/>
</dbReference>
<protein>
    <submittedName>
        <fullName evidence="5">Asparaginase</fullName>
    </submittedName>
</protein>
<organism evidence="5 6">
    <name type="scientific">Pseudomonas fontis</name>
    <dbReference type="NCBI Taxonomy" id="2942633"/>
    <lineage>
        <taxon>Bacteria</taxon>
        <taxon>Pseudomonadati</taxon>
        <taxon>Pseudomonadota</taxon>
        <taxon>Gammaproteobacteria</taxon>
        <taxon>Pseudomonadales</taxon>
        <taxon>Pseudomonadaceae</taxon>
        <taxon>Pseudomonas</taxon>
    </lineage>
</organism>
<dbReference type="InterPro" id="IPR004550">
    <property type="entry name" value="AsnASE_II"/>
</dbReference>
<dbReference type="PANTHER" id="PTHR11707">
    <property type="entry name" value="L-ASPARAGINASE"/>
    <property type="match status" value="1"/>
</dbReference>
<comment type="caution">
    <text evidence="5">The sequence shown here is derived from an EMBL/GenBank/DDBJ whole genome shotgun (WGS) entry which is preliminary data.</text>
</comment>
<evidence type="ECO:0000256" key="1">
    <source>
        <dbReference type="ARBA" id="ARBA00010518"/>
    </source>
</evidence>
<accession>A0ABT5NTR9</accession>
<evidence type="ECO:0000313" key="5">
    <source>
        <dbReference type="EMBL" id="MDD0991576.1"/>
    </source>
</evidence>
<dbReference type="InterPro" id="IPR040919">
    <property type="entry name" value="Asparaginase_C"/>
</dbReference>
<dbReference type="InterPro" id="IPR037152">
    <property type="entry name" value="L-asparaginase_N_sf"/>
</dbReference>
<name>A0ABT5NTR9_9PSED</name>
<evidence type="ECO:0000313" key="6">
    <source>
        <dbReference type="Proteomes" id="UP001148203"/>
    </source>
</evidence>
<keyword evidence="2" id="KW-0378">Hydrolase</keyword>
<feature type="domain" description="L-asparaginase N-terminal" evidence="3">
    <location>
        <begin position="14"/>
        <end position="191"/>
    </location>
</feature>
<dbReference type="RefSeq" id="WP_273914087.1">
    <property type="nucleotide sequence ID" value="NZ_JAMDGX010000144.1"/>
</dbReference>
<dbReference type="PANTHER" id="PTHR11707:SF28">
    <property type="entry name" value="60 KDA LYSOPHOSPHOLIPASE"/>
    <property type="match status" value="1"/>
</dbReference>
<dbReference type="Pfam" id="PF17763">
    <property type="entry name" value="Asparaginase_C"/>
    <property type="match status" value="1"/>
</dbReference>
<evidence type="ECO:0000259" key="4">
    <source>
        <dbReference type="Pfam" id="PF17763"/>
    </source>
</evidence>
<sequence>MITPVAMPRLAFGALGGTVSMQSGDTEPGVTPVLSGETLLVALPQLGRMAQIHVETLCLVPSASLTFIQLLEVLRWAKSQVESGAVAVVLTQGTDTLEEVAYFLGLLWPYDAPLILTGAMRAASQPGADGPANVLAAVQVTLAQSSRGRGVQVVITDQIHAAEHVRKTDSLAMAAFSSAQVGVNGLVVEGQPCYVRPVVARTLLPEPTRWDHRVALLEASLDADTLLLEQVACAGYEGLVIAGFGAGHVSQAWAQWVQTLAREMAVVIASRAGAGPTALQTYGFAGGEIDLQGKGATMAGFLCPRKCRVLLWLLIGSGMQRELRHFLQPIA</sequence>
<dbReference type="InterPro" id="IPR027473">
    <property type="entry name" value="L-asparaginase_C"/>
</dbReference>
<dbReference type="InterPro" id="IPR006034">
    <property type="entry name" value="Asparaginase/glutaminase-like"/>
</dbReference>
<dbReference type="PIRSF" id="PIRSF001220">
    <property type="entry name" value="L-ASNase_gatD"/>
    <property type="match status" value="1"/>
</dbReference>
<dbReference type="SUPFAM" id="SSF53774">
    <property type="entry name" value="Glutaminase/Asparaginase"/>
    <property type="match status" value="1"/>
</dbReference>
<evidence type="ECO:0000259" key="3">
    <source>
        <dbReference type="Pfam" id="PF00710"/>
    </source>
</evidence>
<dbReference type="SMART" id="SM00870">
    <property type="entry name" value="Asparaginase"/>
    <property type="match status" value="1"/>
</dbReference>
<feature type="domain" description="Asparaginase/glutaminase C-terminal" evidence="4">
    <location>
        <begin position="213"/>
        <end position="322"/>
    </location>
</feature>
<dbReference type="PRINTS" id="PR00139">
    <property type="entry name" value="ASNGLNASE"/>
</dbReference>
<dbReference type="InterPro" id="IPR036152">
    <property type="entry name" value="Asp/glu_Ase-like_sf"/>
</dbReference>
<keyword evidence="6" id="KW-1185">Reference proteome</keyword>